<dbReference type="Pfam" id="PF09136">
    <property type="entry name" value="Glucodextran_B"/>
    <property type="match status" value="3"/>
</dbReference>
<feature type="region of interest" description="Disordered" evidence="2">
    <location>
        <begin position="365"/>
        <end position="384"/>
    </location>
</feature>
<name>A0ABT5DF21_9BACT</name>
<dbReference type="InterPro" id="IPR022385">
    <property type="entry name" value="Rhs_assc_core"/>
</dbReference>
<dbReference type="InterPro" id="IPR050708">
    <property type="entry name" value="T6SS_VgrG/RHS"/>
</dbReference>
<organism evidence="4 5">
    <name type="scientific">Stigmatella ashevillensis</name>
    <dbReference type="NCBI Taxonomy" id="2995309"/>
    <lineage>
        <taxon>Bacteria</taxon>
        <taxon>Pseudomonadati</taxon>
        <taxon>Myxococcota</taxon>
        <taxon>Myxococcia</taxon>
        <taxon>Myxococcales</taxon>
        <taxon>Cystobacterineae</taxon>
        <taxon>Archangiaceae</taxon>
        <taxon>Stigmatella</taxon>
    </lineage>
</organism>
<dbReference type="PANTHER" id="PTHR32305:SF15">
    <property type="entry name" value="PROTEIN RHSA-RELATED"/>
    <property type="match status" value="1"/>
</dbReference>
<dbReference type="InterPro" id="IPR031325">
    <property type="entry name" value="RHS_repeat"/>
</dbReference>
<accession>A0ABT5DF21</accession>
<proteinExistence type="predicted"/>
<dbReference type="InterPro" id="IPR032812">
    <property type="entry name" value="SbsA_Ig"/>
</dbReference>
<feature type="region of interest" description="Disordered" evidence="2">
    <location>
        <begin position="446"/>
        <end position="491"/>
    </location>
</feature>
<feature type="compositionally biased region" description="Pro residues" evidence="2">
    <location>
        <begin position="468"/>
        <end position="480"/>
    </location>
</feature>
<dbReference type="PROSITE" id="PS51257">
    <property type="entry name" value="PROKAR_LIPOPROTEIN"/>
    <property type="match status" value="1"/>
</dbReference>
<dbReference type="InterPro" id="IPR008969">
    <property type="entry name" value="CarboxyPept-like_regulatory"/>
</dbReference>
<dbReference type="Gene3D" id="2.60.40.10">
    <property type="entry name" value="Immunoglobulins"/>
    <property type="match status" value="6"/>
</dbReference>
<dbReference type="SUPFAM" id="SSF49464">
    <property type="entry name" value="Carboxypeptidase regulatory domain-like"/>
    <property type="match status" value="1"/>
</dbReference>
<evidence type="ECO:0000256" key="1">
    <source>
        <dbReference type="ARBA" id="ARBA00022729"/>
    </source>
</evidence>
<evidence type="ECO:0000256" key="2">
    <source>
        <dbReference type="SAM" id="MobiDB-lite"/>
    </source>
</evidence>
<dbReference type="Pfam" id="PF05593">
    <property type="entry name" value="RHS_repeat"/>
    <property type="match status" value="2"/>
</dbReference>
<dbReference type="Proteomes" id="UP001221838">
    <property type="component" value="Unassembled WGS sequence"/>
</dbReference>
<dbReference type="InterPro" id="IPR013783">
    <property type="entry name" value="Ig-like_fold"/>
</dbReference>
<keyword evidence="1" id="KW-0732">Signal</keyword>
<dbReference type="EMBL" id="JAQNDM010000002">
    <property type="protein sequence ID" value="MDC0712256.1"/>
    <property type="molecule type" value="Genomic_DNA"/>
</dbReference>
<sequence>MSRYPRTRGWAALLMVVLAAGCERDPEGPTEPPETQPPSVTIEGVSEGQVSREPLVPTWRVESSGPATVEAALDGVPFVSGTPVRAEGAHALVVVAKDPAGKEGRARVGFAIDTTAPRITLSGVDEAERRNTPVVLGFRVEEEHPGTVEATLNGTPVASGATVSAEGAHEWVVVATDAVGNRAEARRHFKVDMTPPTLTVLSPEPGLATQEGTVEVVVTAVDDEPVAGVWLGAAELTRGADGNHRGTVALEEGSNLLTLLARDVAGNTAQRTLVVTRDSTPPQLTLTSPSEGAKVAGDSVQVEGRVEDASAPTVRVAGLAAAVGADGRFQLTMAVAQGPVSLEVVATDAAGNTTRLTRAFRANTTPPRLDVTSPASGTVTEEPSIEVSGFARASDRTDTVKLEVAGGEHGVGPDGRFSVDVPLVPGPNTVSVTAVDGYGLRTVRTVRVERLGSPDAGTGDGGSETPDAGPPPTDAGPPPEDGGTGDEPPVLVLASPQEDSLWGTERVAVLGRVEEGTLPLEVTVDGLPVAMTGRQFSASLALPEGSSMLLVRAVDALGRTAEVRRQVRVDQTPPFLEVTRPEQPVTVVTESPYLVEGLAGDAYLGGVTVNDAPALVLAGRFSASVPLVLGNNAIVVTAVDLAGNRSQETRTLRVEGMPPKLRVLEPAEGSEARTPVVRVTMSVEASAPLAEVRIGTGLATQAGTGQYTAQVPLALGENVIPLMARDTLGMTGTASVRVRYRDVRTEPLTVTGVDPPDQAEGVEPDTLVNVAFNKPVKPASVQEHFTVNAGGQPLPGGWSVAPGGQTVSFIARDALPESASLQVSVVGVEPVDGPGMEQEFHSVFTVRRPLTRLRGHVANEYREPLPGVRVEVEGQGLSTHTGSDGSWALFGATPGQVVLRYEGGASSTGNAYPTVRRSFAVEAERDNLETPLRLVPVDAASAESVDAAGPVHLTFGGRHGALALDIPAGGLIFADGSTRGVVTATELPAIDRPVPSDGPVGPARLWQLHPAGTHVMAPVEMRLPNRDKAPPGHQALLFTYDPSKHQMHAVGVATVGVDGTQFVSDEPVQAGSLEFFGYLPLPEETSAALAHASSPPSTLPGPLSSSSRQGLFGLGFPWGLLSVTPSMVLVTGNVRGPREQAVAITIEQPALVQNQPVTLDSASSYRLPISFQGRTLVQLPPGQQKPLSARVSAVGPQGVVLGPPSGSPWFQESPTGAQVELSTEVELKPGITQITLTANTDRGRDTVRLDAELFPDPEEPTDGGTAWLLRVLRVSSPSPEELEGQGVVRFSGMPVMLESTWGQGFSMSGAAGRYVAAVPHLQGYFLPPSFVRVCVNLPAWPRVQAWTDASGRVQTRVFTNAQIPECSATHEVWYTQESLGPVDVYIDARYLHGSLTFVDRQGQKLPAACESERDPETGKVLGLSPDDVRTTEVHFFLEHDLSQPIATFTVAHPFECEETPPSGAQGRYARLRMGPSALRWLGSAVPDSLRRNSTRLLPGDRLVVFALNHATGYAGMGNVTVPPVSRSTRNEDGSCPADEAEGGPIIVKEGTESIPVSRCTLEDLGIRADIQLYPPEIDVRVDRRAQTEGVVQKNMEPSLVRHGGAATTRDDFVRVATDWRVRRAPAPAMQNPEPLPPADPSCDGGVRPDGGFCGPQQLLDEGRKGWVLERYCSEFTPPLTPEQEQACLEDDSTLASVPPGVPPIAGRVVRITGSAVEEPAVATFKISPGRSSSTVQTSMRMVGQDGKAVVLNNLPRANHYVQVVGHSVFPRDRDQDGVIQPSEENAPPPDFSDGEGEPGLPKGAVELKNVYRSLEADGGPKVERYDRAREHEFRVLEVGSAQVSAQTDRGETRPLPKPGEPSSSAAANPGDVAYKFLLHLLEPTDDGRAGTLSGDYALRLGGDSFGIECPIALDVATKTLRGTCEGEYLPEVLSANDILYLEVYLRGNAENVLYRFNFNGLSMREDYVGAASMFTAERAVEEQSGKPVLDRPISQLNEAHFFLGPQRLTRGRIRLCTNKDCSGHNALIKEAFLNWTAEGKYSVQEQEGGRATASLVQEETPGAGGARHFRLALPASLTRMPGSEGGANSSGIHLVMNAELPRPEDSDERLGDPRGRFQGLHAEAPGQQSVAGIGLADLHLAFTHTDFSVPQYAEAVSFSRTYDNQNDLPSPLGVGWRHDHDGFVLEEKLGRYVVVLRSQAWGFDKCNQVNVEAQTASQCLTDKTHGMELEVTNLGVRVTTEYGHVYRFDQPAVKRNKEGRRKWLLTKFHDGHGRGESEGWTHLTYANNSNRLKKVERTPGVLTLEFKYCEDFSQDACDGVPPDAAGTLKALARSEDFKLLKGVVLLNGGTQLHAVRFKHDKWGNLLEAERTTDPPPQRWQYTYPEVPVNIEGSKAWRAVNELSEARFEVEGQTQWRATYERGGAECYKHLESFECVTGVQQTGSMGKPLKVQGSPSERTVSLPVGALARMGLNPYGNPTSLRVGGTPAQTMSWSSSTREGKVWLEASTSPAGRTLKYVADNRMRTKGIQVPGASDVAGLNGDLVTVTSRTPQGHPAEGTISTGTGATSWSMPHSTAGDMTGLSLSSGGNTTTLFSRTPDLEGRISSETDALGNTTTYSFEGGLGLPTSATVTAADAQNALADYNLTMEYDSFGRLTHRRNEATGSEETWSYDGQGNVLRHARSGQPSEIWTYTYTYGDQKLTVTEHLQGVAYTRTAVFQEGLLISETLNYGNGTATRTYAYEGGRLNEKTDERGIVWAYAYDDAGRLTKITANGNLSESYDLDAEGNVKILTDREGRKLQIGYDALGQPISWLYEDGHLEQVKRDAQGAIVWHKSQSSDVSSSHIFDQQVDALGRVLSTRSAGGSAGGVDVQATYDAAGRVLTREDLKQGLRESFEYKDALGRLTRHTRIVKSKTETLNWEEVRQYADSGERTQVEVQRTIDTGNDSQRTETQTLVFDVLGRLLVDERPGAGKTDYVYDARGNVLTRQHSVLGTTTYAYDGLGNLRSKAEPGGILTTYTTDAAGLVLSQQGPHEQEQWTFSYDDFGRLTNRGIAAAGSTPAANWSFEYLGAGGVRETNPLEAKITRFFNSRELLLREEQGTRTTTYAYDGMWQRLRKVIEGNWELRQTREFDDLGRTLLTEELWQQGNHSYTYRTTAQWSGRNADQNEQWQSSDASRQERQSSVQVDSLGNVVSVTQGGLQDTWTYDAAGVLARESLAGRPVTRFVYEQDRLSQMEYGAETTHYAYDGAGRPQKETDPSGRARTLQYDAQGLVRQESFGSGEETLTTGYTYDQGGFLRGITRGGAQWTYTHGPRGELQAVTLPGELGSFTYQYDALLQLTGIAPPAGGSAPQTFSYDDFGRRTRRTRGTSVWVTTWQNGVGTTNDPNGDVVERVYDGRNRIALEQYRPGEQSQPHTDLTAVAYAYDGLDQLLTAKETRNSGAISNAYEYDARSRLISLKRGGDTVTYSYTDSGQKQSVTSPSGTVIYAYDTQDRVLSINSSQGPSVTVEWEPGGLLSKVSGNGVVEQYDHYAHGKIRSIVSVHNASPLTRYEYTYDDRGNRMEERYTGPADTSPEVTQYGYDQADRLTGVRYPSGESELYALGGDGSRREEKRVEGYLGSLGPDGLASATFPIQHWRYSYDTAGGLHRIDNVLTNSIEVMVITDSGGRVTTETRGNTERHYGWDAAGRLVSMTGMAQNQPLLNTYTYGFDGLQRTRAVGGEVRERYLWDEQERLLEQKAATPGTLTAYIGSKAIARGANRLTEDALGSIVGHTSASAQLRRYDSWGTVQENEVLEDWELTPAYAGQFLEKSSALSYARQRWYNSATGRFLSEDPEWGNLSQPTTLHPFLYANANPLAFIDPSGRIGISTDEGITGIDDDIETINGYAQEQLALSAEHFNNGAYLAASRNALGSGLFYLLQGSQTAASKPLIGLFNGAYLGSRGFIEGDYRKAARGALLYAESGASLNVGNSVKRYARETLSNAALERIVDTLGLPPEALWLAGLAQHKAGNTVSNAASGQSKKRKPDWKAIKEKGDRGEKLSHKQAKKNGLKVVCKQVHFIVKVPIGYNVHQNYIGPATKTQDVRVILDLLAITPDKQLIGIESKNGPKADFTKNQKIAYPWLMLHGGDMRSTKCIQTLKKKEKIDPRSEIFIQPDFWNK</sequence>
<dbReference type="Gene3D" id="2.180.10.10">
    <property type="entry name" value="RHS repeat-associated core"/>
    <property type="match status" value="4"/>
</dbReference>
<dbReference type="PANTHER" id="PTHR32305">
    <property type="match status" value="1"/>
</dbReference>
<keyword evidence="5" id="KW-1185">Reference proteome</keyword>
<reference evidence="4 5" key="1">
    <citation type="submission" date="2022-11" db="EMBL/GenBank/DDBJ databases">
        <title>Minimal conservation of predation-associated metabolite biosynthetic gene clusters underscores biosynthetic potential of Myxococcota including descriptions for ten novel species: Archangium lansinium sp. nov., Myxococcus landrumus sp. nov., Nannocystis bai.</title>
        <authorList>
            <person name="Ahearne A."/>
            <person name="Stevens C."/>
            <person name="Dowd S."/>
        </authorList>
    </citation>
    <scope>NUCLEOTIDE SEQUENCE [LARGE SCALE GENOMIC DNA]</scope>
    <source>
        <strain evidence="4 5">NCWAL01</strain>
    </source>
</reference>
<dbReference type="NCBIfam" id="TIGR01643">
    <property type="entry name" value="YD_repeat_2x"/>
    <property type="match status" value="3"/>
</dbReference>
<dbReference type="NCBIfam" id="TIGR03696">
    <property type="entry name" value="Rhs_assc_core"/>
    <property type="match status" value="1"/>
</dbReference>
<dbReference type="InterPro" id="IPR006530">
    <property type="entry name" value="YD"/>
</dbReference>
<protein>
    <submittedName>
        <fullName evidence="4">Ig-like domain-containing protein</fullName>
    </submittedName>
</protein>
<feature type="region of interest" description="Disordered" evidence="2">
    <location>
        <begin position="4012"/>
        <end position="4043"/>
    </location>
</feature>
<dbReference type="Gene3D" id="2.60.40.3710">
    <property type="match status" value="1"/>
</dbReference>
<comment type="caution">
    <text evidence="4">The sequence shown here is derived from an EMBL/GenBank/DDBJ whole genome shotgun (WGS) entry which is preliminary data.</text>
</comment>
<feature type="compositionally biased region" description="Basic and acidic residues" evidence="2">
    <location>
        <begin position="4027"/>
        <end position="4042"/>
    </location>
</feature>
<evidence type="ECO:0000259" key="3">
    <source>
        <dbReference type="Pfam" id="PF13205"/>
    </source>
</evidence>
<evidence type="ECO:0000313" key="5">
    <source>
        <dbReference type="Proteomes" id="UP001221838"/>
    </source>
</evidence>
<feature type="region of interest" description="Disordered" evidence="2">
    <location>
        <begin position="23"/>
        <end position="52"/>
    </location>
</feature>
<feature type="region of interest" description="Disordered" evidence="2">
    <location>
        <begin position="1768"/>
        <end position="1802"/>
    </location>
</feature>
<dbReference type="Pfam" id="PF13205">
    <property type="entry name" value="Big_5"/>
    <property type="match status" value="1"/>
</dbReference>
<dbReference type="RefSeq" id="WP_272142331.1">
    <property type="nucleotide sequence ID" value="NZ_JAQNDM010000002.1"/>
</dbReference>
<feature type="domain" description="SbsA Ig-like" evidence="3">
    <location>
        <begin position="745"/>
        <end position="829"/>
    </location>
</feature>
<gene>
    <name evidence="4" type="ORF">POL68_27565</name>
</gene>
<feature type="region of interest" description="Disordered" evidence="2">
    <location>
        <begin position="1838"/>
        <end position="1867"/>
    </location>
</feature>
<feature type="region of interest" description="Disordered" evidence="2">
    <location>
        <begin position="3162"/>
        <end position="3185"/>
    </location>
</feature>
<feature type="region of interest" description="Disordered" evidence="2">
    <location>
        <begin position="2547"/>
        <end position="2567"/>
    </location>
</feature>
<evidence type="ECO:0000313" key="4">
    <source>
        <dbReference type="EMBL" id="MDC0712256.1"/>
    </source>
</evidence>